<dbReference type="EMBL" id="JAGQDD010000004">
    <property type="protein sequence ID" value="MBQ0930541.1"/>
    <property type="molecule type" value="Genomic_DNA"/>
</dbReference>
<evidence type="ECO:0000256" key="1">
    <source>
        <dbReference type="SAM" id="Phobius"/>
    </source>
</evidence>
<gene>
    <name evidence="2" type="ORF">KAK03_08575</name>
</gene>
<protein>
    <submittedName>
        <fullName evidence="2">Uncharacterized protein</fullName>
    </submittedName>
</protein>
<evidence type="ECO:0000313" key="2">
    <source>
        <dbReference type="EMBL" id="MBQ0930541.1"/>
    </source>
</evidence>
<proteinExistence type="predicted"/>
<feature type="transmembrane region" description="Helical" evidence="1">
    <location>
        <begin position="12"/>
        <end position="33"/>
    </location>
</feature>
<keyword evidence="3" id="KW-1185">Reference proteome</keyword>
<dbReference type="RefSeq" id="WP_210853372.1">
    <property type="nucleotide sequence ID" value="NZ_JAGQDD010000004.1"/>
</dbReference>
<accession>A0A941BDV1</accession>
<feature type="transmembrane region" description="Helical" evidence="1">
    <location>
        <begin position="80"/>
        <end position="104"/>
    </location>
</feature>
<feature type="transmembrane region" description="Helical" evidence="1">
    <location>
        <begin position="53"/>
        <end position="73"/>
    </location>
</feature>
<sequence length="150" mass="16380">MSGHPARAVVAVLWQLCRLLALAVLAFAVWGWTSGQWAGRLFPLVWPRPYLEMVSATAVGSLAAAVVTVPWLTRWWPQRWGWAALAVASPMLLLRGSGLLSYAGSGETRILVMSVVEALLHALALVGGAAWWRRRHGTMPPLPTSLRHDP</sequence>
<name>A0A941BDV1_9BURK</name>
<feature type="transmembrane region" description="Helical" evidence="1">
    <location>
        <begin position="110"/>
        <end position="132"/>
    </location>
</feature>
<keyword evidence="1" id="KW-1133">Transmembrane helix</keyword>
<dbReference type="AlphaFoldDB" id="A0A941BDV1"/>
<comment type="caution">
    <text evidence="2">The sequence shown here is derived from an EMBL/GenBank/DDBJ whole genome shotgun (WGS) entry which is preliminary data.</text>
</comment>
<organism evidence="2 3">
    <name type="scientific">Ideonella alba</name>
    <dbReference type="NCBI Taxonomy" id="2824118"/>
    <lineage>
        <taxon>Bacteria</taxon>
        <taxon>Pseudomonadati</taxon>
        <taxon>Pseudomonadota</taxon>
        <taxon>Betaproteobacteria</taxon>
        <taxon>Burkholderiales</taxon>
        <taxon>Sphaerotilaceae</taxon>
        <taxon>Ideonella</taxon>
    </lineage>
</organism>
<keyword evidence="1" id="KW-0472">Membrane</keyword>
<reference evidence="2 3" key="1">
    <citation type="submission" date="2021-04" db="EMBL/GenBank/DDBJ databases">
        <title>The genome sequence of Ideonella sp. 3Y2.</title>
        <authorList>
            <person name="Liu Y."/>
        </authorList>
    </citation>
    <scope>NUCLEOTIDE SEQUENCE [LARGE SCALE GENOMIC DNA]</scope>
    <source>
        <strain evidence="2 3">3Y2</strain>
    </source>
</reference>
<evidence type="ECO:0000313" key="3">
    <source>
        <dbReference type="Proteomes" id="UP000676246"/>
    </source>
</evidence>
<keyword evidence="1" id="KW-0812">Transmembrane</keyword>
<dbReference type="Proteomes" id="UP000676246">
    <property type="component" value="Unassembled WGS sequence"/>
</dbReference>